<comment type="caution">
    <text evidence="1">The sequence shown here is derived from an EMBL/GenBank/DDBJ whole genome shotgun (WGS) entry which is preliminary data.</text>
</comment>
<gene>
    <name evidence="1" type="ORF">BXY64_2705</name>
</gene>
<keyword evidence="2" id="KW-1185">Reference proteome</keyword>
<evidence type="ECO:0000313" key="2">
    <source>
        <dbReference type="Proteomes" id="UP000284531"/>
    </source>
</evidence>
<accession>A0A419X4S6</accession>
<dbReference type="EMBL" id="RAPQ01000009">
    <property type="protein sequence ID" value="RKE02610.1"/>
    <property type="molecule type" value="Genomic_DNA"/>
</dbReference>
<name>A0A419X4S6_9BACT</name>
<dbReference type="Proteomes" id="UP000284531">
    <property type="component" value="Unassembled WGS sequence"/>
</dbReference>
<reference evidence="1 2" key="1">
    <citation type="submission" date="2018-09" db="EMBL/GenBank/DDBJ databases">
        <title>Genomic Encyclopedia of Archaeal and Bacterial Type Strains, Phase II (KMG-II): from individual species to whole genera.</title>
        <authorList>
            <person name="Goeker M."/>
        </authorList>
    </citation>
    <scope>NUCLEOTIDE SEQUENCE [LARGE SCALE GENOMIC DNA]</scope>
    <source>
        <strain evidence="1 2">DSM 21950</strain>
    </source>
</reference>
<protein>
    <submittedName>
        <fullName evidence="1">Uncharacterized protein</fullName>
    </submittedName>
</protein>
<sequence>MDKLVAKWNCIECVANNLLLSIYTSLLVHKALDFYFVFEV</sequence>
<proteinExistence type="predicted"/>
<organism evidence="1 2">
    <name type="scientific">Marinifilum flexuosum</name>
    <dbReference type="NCBI Taxonomy" id="1117708"/>
    <lineage>
        <taxon>Bacteria</taxon>
        <taxon>Pseudomonadati</taxon>
        <taxon>Bacteroidota</taxon>
        <taxon>Bacteroidia</taxon>
        <taxon>Marinilabiliales</taxon>
        <taxon>Marinifilaceae</taxon>
    </lineage>
</organism>
<evidence type="ECO:0000313" key="1">
    <source>
        <dbReference type="EMBL" id="RKE02610.1"/>
    </source>
</evidence>
<dbReference type="AlphaFoldDB" id="A0A419X4S6"/>